<feature type="transmembrane region" description="Helical" evidence="7">
    <location>
        <begin position="249"/>
        <end position="273"/>
    </location>
</feature>
<sequence>MSVIRNSIWNIAGYIIPAIITIPALGILGRVLGAEIFGVFTLAMAIVGYASIFDVGLSRAVIREVSIFRDDTEEKQRIIFTSSLLVIIMGLIASSILYIFSNEITNLLKISQDKYLHVVHSMGILALSIPIFLVTQIWLAVLEGEERFAILNVYKSITGSLLSLLPVIFIYFVPSLESAIWGLVFSRICCLIAAFYLCRKIIINSLLKFSLTTLKRLLMFGGWITVSNIISPIMAYFDRFIVSNQLGASVVAFYTAPAEIIARLGIIPGAFARAIFPRLSASNIAIDRKKNKRIISLILLVVTLPILLLGTLLGDKFMTIWMGDSFSGVPSIILTILLVGFVFNSLAQIPFASIQSRGFAKITAYIHMFELVPYLLMLYFFIKHYGIMGAAFAWSIRMFVDYLILSIVDKSIDRR</sequence>
<name>A0ABV4JKY9_9ENTR</name>
<dbReference type="EMBL" id="JAUEHC010000022">
    <property type="protein sequence ID" value="MEZ4052849.1"/>
    <property type="molecule type" value="Genomic_DNA"/>
</dbReference>
<keyword evidence="9" id="KW-1185">Reference proteome</keyword>
<feature type="transmembrane region" description="Helical" evidence="7">
    <location>
        <begin position="217"/>
        <end position="237"/>
    </location>
</feature>
<feature type="transmembrane region" description="Helical" evidence="7">
    <location>
        <begin position="294"/>
        <end position="314"/>
    </location>
</feature>
<protein>
    <recommendedName>
        <fullName evidence="6">Putative O-antigen transporter</fullName>
    </recommendedName>
</protein>
<feature type="transmembrane region" description="Helical" evidence="7">
    <location>
        <begin position="37"/>
        <end position="57"/>
    </location>
</feature>
<feature type="transmembrane region" description="Helical" evidence="7">
    <location>
        <begin position="153"/>
        <end position="173"/>
    </location>
</feature>
<feature type="transmembrane region" description="Helical" evidence="7">
    <location>
        <begin position="120"/>
        <end position="141"/>
    </location>
</feature>
<feature type="transmembrane region" description="Helical" evidence="7">
    <location>
        <begin position="12"/>
        <end position="31"/>
    </location>
</feature>
<dbReference type="RefSeq" id="WP_045328110.1">
    <property type="nucleotide sequence ID" value="NZ_CBCYLN010000001.1"/>
</dbReference>
<reference evidence="8 9" key="1">
    <citation type="submission" date="2023-06" db="EMBL/GenBank/DDBJ databases">
        <title>Genome characterization of Enterobacterales and Pseudomonas spp isolates with different phenotypes to cefepime-taniborbactam.</title>
        <authorList>
            <person name="Hernandez-Garcia M."/>
            <person name="Garcia-Castillo M."/>
            <person name="Ruiz-Garbajosa P."/>
            <person name="Canton R."/>
        </authorList>
    </citation>
    <scope>NUCLEOTIDE SEQUENCE [LARGE SCALE GENOMIC DNA]</scope>
    <source>
        <strain evidence="8 9">A003</strain>
    </source>
</reference>
<dbReference type="PANTHER" id="PTHR30250">
    <property type="entry name" value="PST FAMILY PREDICTED COLANIC ACID TRANSPORTER"/>
    <property type="match status" value="1"/>
</dbReference>
<evidence type="ECO:0000256" key="5">
    <source>
        <dbReference type="ARBA" id="ARBA00023136"/>
    </source>
</evidence>
<keyword evidence="4 7" id="KW-1133">Transmembrane helix</keyword>
<evidence type="ECO:0000256" key="6">
    <source>
        <dbReference type="ARBA" id="ARBA00049738"/>
    </source>
</evidence>
<feature type="transmembrane region" description="Helical" evidence="7">
    <location>
        <begin position="387"/>
        <end position="408"/>
    </location>
</feature>
<keyword evidence="5 7" id="KW-0472">Membrane</keyword>
<evidence type="ECO:0000256" key="3">
    <source>
        <dbReference type="ARBA" id="ARBA00022692"/>
    </source>
</evidence>
<dbReference type="InterPro" id="IPR050833">
    <property type="entry name" value="Poly_Biosynth_Transport"/>
</dbReference>
<gene>
    <name evidence="8" type="ORF">QVM81_14815</name>
</gene>
<evidence type="ECO:0000256" key="1">
    <source>
        <dbReference type="ARBA" id="ARBA00004651"/>
    </source>
</evidence>
<dbReference type="Proteomes" id="UP001567731">
    <property type="component" value="Unassembled WGS sequence"/>
</dbReference>
<feature type="transmembrane region" description="Helical" evidence="7">
    <location>
        <begin position="179"/>
        <end position="197"/>
    </location>
</feature>
<evidence type="ECO:0000256" key="4">
    <source>
        <dbReference type="ARBA" id="ARBA00022989"/>
    </source>
</evidence>
<evidence type="ECO:0000313" key="9">
    <source>
        <dbReference type="Proteomes" id="UP001567731"/>
    </source>
</evidence>
<feature type="transmembrane region" description="Helical" evidence="7">
    <location>
        <begin position="326"/>
        <end position="347"/>
    </location>
</feature>
<dbReference type="PANTHER" id="PTHR30250:SF11">
    <property type="entry name" value="O-ANTIGEN TRANSPORTER-RELATED"/>
    <property type="match status" value="1"/>
</dbReference>
<keyword evidence="2" id="KW-1003">Cell membrane</keyword>
<comment type="subcellular location">
    <subcellularLocation>
        <location evidence="1">Cell membrane</location>
        <topology evidence="1">Multi-pass membrane protein</topology>
    </subcellularLocation>
</comment>
<proteinExistence type="predicted"/>
<dbReference type="CDD" id="cd13128">
    <property type="entry name" value="MATE_Wzx_like"/>
    <property type="match status" value="1"/>
</dbReference>
<feature type="transmembrane region" description="Helical" evidence="7">
    <location>
        <begin position="78"/>
        <end position="100"/>
    </location>
</feature>
<evidence type="ECO:0000256" key="2">
    <source>
        <dbReference type="ARBA" id="ARBA00022475"/>
    </source>
</evidence>
<evidence type="ECO:0000313" key="8">
    <source>
        <dbReference type="EMBL" id="MEZ4052849.1"/>
    </source>
</evidence>
<dbReference type="InterPro" id="IPR002797">
    <property type="entry name" value="Polysacc_synth"/>
</dbReference>
<feature type="transmembrane region" description="Helical" evidence="7">
    <location>
        <begin position="359"/>
        <end position="381"/>
    </location>
</feature>
<accession>A0ABV4JKY9</accession>
<keyword evidence="3 7" id="KW-0812">Transmembrane</keyword>
<evidence type="ECO:0000256" key="7">
    <source>
        <dbReference type="SAM" id="Phobius"/>
    </source>
</evidence>
<dbReference type="Pfam" id="PF01943">
    <property type="entry name" value="Polysacc_synt"/>
    <property type="match status" value="1"/>
</dbReference>
<organism evidence="8 9">
    <name type="scientific">Enterobacter rongchengensis</name>
    <dbReference type="NCBI Taxonomy" id="3030999"/>
    <lineage>
        <taxon>Bacteria</taxon>
        <taxon>Pseudomonadati</taxon>
        <taxon>Pseudomonadota</taxon>
        <taxon>Gammaproteobacteria</taxon>
        <taxon>Enterobacterales</taxon>
        <taxon>Enterobacteriaceae</taxon>
        <taxon>Enterobacter</taxon>
    </lineage>
</organism>
<comment type="caution">
    <text evidence="8">The sequence shown here is derived from an EMBL/GenBank/DDBJ whole genome shotgun (WGS) entry which is preliminary data.</text>
</comment>